<accession>A0ABP7KBK1</accession>
<protein>
    <submittedName>
        <fullName evidence="1">Uncharacterized protein</fullName>
    </submittedName>
</protein>
<gene>
    <name evidence="1" type="ORF">GCM10022381_13150</name>
</gene>
<dbReference type="Proteomes" id="UP001501803">
    <property type="component" value="Unassembled WGS sequence"/>
</dbReference>
<sequence length="195" mass="20969">MSRPHPRYRHTPSPDDGELIVEVPVALPLVVMTIRPDATMTVTVDGQPYEPPPFGPSWGRSSFAKILDELTRQRRCPIRVEVHEADGTTFTDIITPPAHRHRALVPALMLEPTPELPARPAPDTAPRSRAFVAVSGAGFVPGEDVAVAVIIAHTDADPDGSARAFLTPGARALSTESEVILLGRVSGTFTLGHPR</sequence>
<dbReference type="EMBL" id="BAABCN010000002">
    <property type="protein sequence ID" value="GAA3871429.1"/>
    <property type="molecule type" value="Genomic_DNA"/>
</dbReference>
<comment type="caution">
    <text evidence="1">The sequence shown here is derived from an EMBL/GenBank/DDBJ whole genome shotgun (WGS) entry which is preliminary data.</text>
</comment>
<name>A0ABP7KBK1_9MICO</name>
<proteinExistence type="predicted"/>
<organism evidence="1 2">
    <name type="scientific">Leifsonia kafniensis</name>
    <dbReference type="NCBI Taxonomy" id="475957"/>
    <lineage>
        <taxon>Bacteria</taxon>
        <taxon>Bacillati</taxon>
        <taxon>Actinomycetota</taxon>
        <taxon>Actinomycetes</taxon>
        <taxon>Micrococcales</taxon>
        <taxon>Microbacteriaceae</taxon>
        <taxon>Leifsonia</taxon>
    </lineage>
</organism>
<keyword evidence="2" id="KW-1185">Reference proteome</keyword>
<evidence type="ECO:0000313" key="2">
    <source>
        <dbReference type="Proteomes" id="UP001501803"/>
    </source>
</evidence>
<reference evidence="2" key="1">
    <citation type="journal article" date="2019" name="Int. J. Syst. Evol. Microbiol.">
        <title>The Global Catalogue of Microorganisms (GCM) 10K type strain sequencing project: providing services to taxonomists for standard genome sequencing and annotation.</title>
        <authorList>
            <consortium name="The Broad Institute Genomics Platform"/>
            <consortium name="The Broad Institute Genome Sequencing Center for Infectious Disease"/>
            <person name="Wu L."/>
            <person name="Ma J."/>
        </authorList>
    </citation>
    <scope>NUCLEOTIDE SEQUENCE [LARGE SCALE GENOMIC DNA]</scope>
    <source>
        <strain evidence="2">JCM 17021</strain>
    </source>
</reference>
<dbReference type="RefSeq" id="WP_345063663.1">
    <property type="nucleotide sequence ID" value="NZ_BAABCN010000002.1"/>
</dbReference>
<evidence type="ECO:0000313" key="1">
    <source>
        <dbReference type="EMBL" id="GAA3871429.1"/>
    </source>
</evidence>